<dbReference type="Proteomes" id="UP001172083">
    <property type="component" value="Unassembled WGS sequence"/>
</dbReference>
<reference evidence="3" key="1">
    <citation type="submission" date="2023-06" db="EMBL/GenBank/DDBJ databases">
        <title>Genomic of Agaribacillus aureum.</title>
        <authorList>
            <person name="Wang G."/>
        </authorList>
    </citation>
    <scope>NUCLEOTIDE SEQUENCE</scope>
    <source>
        <strain evidence="3">BMA12</strain>
    </source>
</reference>
<evidence type="ECO:0000256" key="1">
    <source>
        <dbReference type="SAM" id="MobiDB-lite"/>
    </source>
</evidence>
<feature type="signal peptide" evidence="2">
    <location>
        <begin position="1"/>
        <end position="24"/>
    </location>
</feature>
<accession>A0ABT8LD03</accession>
<name>A0ABT8LD03_9BACT</name>
<feature type="chain" id="PRO_5047099470" evidence="2">
    <location>
        <begin position="25"/>
        <end position="139"/>
    </location>
</feature>
<proteinExistence type="predicted"/>
<feature type="compositionally biased region" description="Basic and acidic residues" evidence="1">
    <location>
        <begin position="34"/>
        <end position="44"/>
    </location>
</feature>
<comment type="caution">
    <text evidence="3">The sequence shown here is derived from an EMBL/GenBank/DDBJ whole genome shotgun (WGS) entry which is preliminary data.</text>
</comment>
<feature type="region of interest" description="Disordered" evidence="1">
    <location>
        <begin position="25"/>
        <end position="139"/>
    </location>
</feature>
<protein>
    <submittedName>
        <fullName evidence="3">Uncharacterized protein</fullName>
    </submittedName>
</protein>
<dbReference type="RefSeq" id="WP_346760992.1">
    <property type="nucleotide sequence ID" value="NZ_JAUJEB010000007.1"/>
</dbReference>
<evidence type="ECO:0000256" key="2">
    <source>
        <dbReference type="SAM" id="SignalP"/>
    </source>
</evidence>
<dbReference type="EMBL" id="JAUJEB010000007">
    <property type="protein sequence ID" value="MDN5215654.1"/>
    <property type="molecule type" value="Genomic_DNA"/>
</dbReference>
<organism evidence="3 4">
    <name type="scientific">Agaribacillus aureus</name>
    <dbReference type="NCBI Taxonomy" id="3051825"/>
    <lineage>
        <taxon>Bacteria</taxon>
        <taxon>Pseudomonadati</taxon>
        <taxon>Bacteroidota</taxon>
        <taxon>Cytophagia</taxon>
        <taxon>Cytophagales</taxon>
        <taxon>Splendidivirgaceae</taxon>
        <taxon>Agaribacillus</taxon>
    </lineage>
</organism>
<feature type="compositionally biased region" description="Basic residues" evidence="1">
    <location>
        <begin position="116"/>
        <end position="131"/>
    </location>
</feature>
<keyword evidence="4" id="KW-1185">Reference proteome</keyword>
<gene>
    <name evidence="3" type="ORF">QQ020_26490</name>
</gene>
<keyword evidence="2" id="KW-0732">Signal</keyword>
<sequence>MSKKIFLVLLIGFIWVSMDSNVSAQSKKTKLKSKKEASGPDKYDNLPSAKNPGNREASYNSARRSVKKGQNKNSLSYRLDKKVEEYHARMQDNQKRYKKMARLAEKPQYSDPSYFGHKRKPKKRPPGKKKLCKECSIIH</sequence>
<feature type="compositionally biased region" description="Basic and acidic residues" evidence="1">
    <location>
        <begin position="78"/>
        <end position="95"/>
    </location>
</feature>
<evidence type="ECO:0000313" key="4">
    <source>
        <dbReference type="Proteomes" id="UP001172083"/>
    </source>
</evidence>
<evidence type="ECO:0000313" key="3">
    <source>
        <dbReference type="EMBL" id="MDN5215654.1"/>
    </source>
</evidence>